<dbReference type="EMBL" id="JRJU01000003">
    <property type="protein sequence ID" value="KHF41334.1"/>
    <property type="molecule type" value="Genomic_DNA"/>
</dbReference>
<dbReference type="OrthoDB" id="9760293at2"/>
<keyword evidence="3" id="KW-1185">Reference proteome</keyword>
<dbReference type="Pfam" id="PF06628">
    <property type="entry name" value="Catalase-rel"/>
    <property type="match status" value="1"/>
</dbReference>
<dbReference type="Proteomes" id="UP000030832">
    <property type="component" value="Unassembled WGS sequence"/>
</dbReference>
<dbReference type="AlphaFoldDB" id="A0A0B0IMQ4"/>
<proteinExistence type="predicted"/>
<gene>
    <name evidence="2" type="ORF">LQ50_03610</name>
</gene>
<dbReference type="Gene3D" id="1.20.1370.60">
    <property type="match status" value="1"/>
</dbReference>
<comment type="caution">
    <text evidence="2">The sequence shown here is derived from an EMBL/GenBank/DDBJ whole genome shotgun (WGS) entry which is preliminary data.</text>
</comment>
<dbReference type="GO" id="GO:0020037">
    <property type="term" value="F:heme binding"/>
    <property type="evidence" value="ECO:0007669"/>
    <property type="project" value="InterPro"/>
</dbReference>
<name>A0A0B0IMQ4_9BACI</name>
<evidence type="ECO:0000259" key="1">
    <source>
        <dbReference type="Pfam" id="PF06628"/>
    </source>
</evidence>
<evidence type="ECO:0000313" key="3">
    <source>
        <dbReference type="Proteomes" id="UP000030832"/>
    </source>
</evidence>
<accession>A0A0B0IMQ4</accession>
<reference evidence="2 3" key="1">
    <citation type="submission" date="2014-09" db="EMBL/GenBank/DDBJ databases">
        <title>Genome sequencing and annotation of Bacillus Okhensis strain Kh10-101T.</title>
        <authorList>
            <person name="Prakash J.S."/>
        </authorList>
    </citation>
    <scope>NUCLEOTIDE SEQUENCE [LARGE SCALE GENOMIC DNA]</scope>
    <source>
        <strain evidence="3">Kh10-101T</strain>
    </source>
</reference>
<dbReference type="STRING" id="333138.LQ50_03610"/>
<sequence>MDNLPINQDAPIYDLQNAQIIGPFYRRYSTEEQDALIKTIAKDLVALDEQTKLLAVCNFFRADEELGKQVAKELNIDLTPYLEHLK</sequence>
<evidence type="ECO:0000313" key="2">
    <source>
        <dbReference type="EMBL" id="KHF41334.1"/>
    </source>
</evidence>
<feature type="domain" description="Catalase immune-responsive" evidence="1">
    <location>
        <begin position="24"/>
        <end position="74"/>
    </location>
</feature>
<dbReference type="InterPro" id="IPR010582">
    <property type="entry name" value="Catalase_immune_responsive"/>
</dbReference>
<dbReference type="SUPFAM" id="SSF56634">
    <property type="entry name" value="Heme-dependent catalase-like"/>
    <property type="match status" value="1"/>
</dbReference>
<dbReference type="InterPro" id="IPR020835">
    <property type="entry name" value="Catalase_sf"/>
</dbReference>
<dbReference type="RefSeq" id="WP_034626213.1">
    <property type="nucleotide sequence ID" value="NZ_JRJU01000003.1"/>
</dbReference>
<dbReference type="eggNOG" id="COG0753">
    <property type="taxonomic scope" value="Bacteria"/>
</dbReference>
<organism evidence="2 3">
    <name type="scientific">Halalkalibacter okhensis</name>
    <dbReference type="NCBI Taxonomy" id="333138"/>
    <lineage>
        <taxon>Bacteria</taxon>
        <taxon>Bacillati</taxon>
        <taxon>Bacillota</taxon>
        <taxon>Bacilli</taxon>
        <taxon>Bacillales</taxon>
        <taxon>Bacillaceae</taxon>
        <taxon>Halalkalibacter</taxon>
    </lineage>
</organism>
<protein>
    <recommendedName>
        <fullName evidence="1">Catalase immune-responsive domain-containing protein</fullName>
    </recommendedName>
</protein>